<dbReference type="Gene3D" id="2.80.10.50">
    <property type="match status" value="1"/>
</dbReference>
<comment type="caution">
    <text evidence="2">The sequence shown here is derived from an EMBL/GenBank/DDBJ whole genome shotgun (WGS) entry which is preliminary data.</text>
</comment>
<dbReference type="EMBL" id="VOBR01000028">
    <property type="protein sequence ID" value="TWP47040.1"/>
    <property type="molecule type" value="Genomic_DNA"/>
</dbReference>
<dbReference type="InterPro" id="IPR035992">
    <property type="entry name" value="Ricin_B-like_lectins"/>
</dbReference>
<dbReference type="Proteomes" id="UP000316639">
    <property type="component" value="Unassembled WGS sequence"/>
</dbReference>
<accession>A0A563EJL4</accession>
<gene>
    <name evidence="2" type="ORF">FKR81_33890</name>
</gene>
<evidence type="ECO:0000313" key="2">
    <source>
        <dbReference type="EMBL" id="TWP47040.1"/>
    </source>
</evidence>
<dbReference type="SUPFAM" id="SSF50370">
    <property type="entry name" value="Ricin B-like lectins"/>
    <property type="match status" value="1"/>
</dbReference>
<dbReference type="PROSITE" id="PS50231">
    <property type="entry name" value="RICIN_B_LECTIN"/>
    <property type="match status" value="1"/>
</dbReference>
<evidence type="ECO:0000313" key="3">
    <source>
        <dbReference type="Proteomes" id="UP000316639"/>
    </source>
</evidence>
<reference evidence="2 3" key="1">
    <citation type="submission" date="2019-07" db="EMBL/GenBank/DDBJ databases">
        <title>Lentzea xizangensis sp. nov., isolated from Qinghai-Tibetan Plateau Soils.</title>
        <authorList>
            <person name="Huang J."/>
        </authorList>
    </citation>
    <scope>NUCLEOTIDE SEQUENCE [LARGE SCALE GENOMIC DNA]</scope>
    <source>
        <strain evidence="2 3">FXJ1.1311</strain>
    </source>
</reference>
<dbReference type="OrthoDB" id="4193501at2"/>
<protein>
    <submittedName>
        <fullName evidence="2">RICIN domain-containing protein</fullName>
    </submittedName>
</protein>
<keyword evidence="3" id="KW-1185">Reference proteome</keyword>
<dbReference type="RefSeq" id="WP_146358312.1">
    <property type="nucleotide sequence ID" value="NZ_VOBR01000028.1"/>
</dbReference>
<feature type="chain" id="PRO_5022228006" evidence="1">
    <location>
        <begin position="30"/>
        <end position="188"/>
    </location>
</feature>
<evidence type="ECO:0000256" key="1">
    <source>
        <dbReference type="SAM" id="SignalP"/>
    </source>
</evidence>
<feature type="signal peptide" evidence="1">
    <location>
        <begin position="1"/>
        <end position="29"/>
    </location>
</feature>
<sequence length="188" mass="20301">MSIRTIIRRIGLVTAIAGTTVVLASPAHAATNFFRINNFNSRLALTAESANEGTRVVQAAANQFNLRQQWSIKTNTGTAALTYVMRQKITAKNGALVDGCLDLPRDVDRPQQLAGEVIVVRPCDGSNSQKWLDVNTNSSTGTVNLENKLSLMKIDIDNNKPTAPGAVAIQNDVAQTSQRFFRAFVASA</sequence>
<keyword evidence="1" id="KW-0732">Signal</keyword>
<dbReference type="CDD" id="cd00161">
    <property type="entry name" value="beta-trefoil_Ricin-like"/>
    <property type="match status" value="1"/>
</dbReference>
<dbReference type="AlphaFoldDB" id="A0A563EJL4"/>
<proteinExistence type="predicted"/>
<name>A0A563EJL4_9PSEU</name>
<organism evidence="2 3">
    <name type="scientific">Lentzea tibetensis</name>
    <dbReference type="NCBI Taxonomy" id="2591470"/>
    <lineage>
        <taxon>Bacteria</taxon>
        <taxon>Bacillati</taxon>
        <taxon>Actinomycetota</taxon>
        <taxon>Actinomycetes</taxon>
        <taxon>Pseudonocardiales</taxon>
        <taxon>Pseudonocardiaceae</taxon>
        <taxon>Lentzea</taxon>
    </lineage>
</organism>